<keyword evidence="2" id="KW-0472">Membrane</keyword>
<evidence type="ECO:0000256" key="2">
    <source>
        <dbReference type="ARBA" id="ARBA00023136"/>
    </source>
</evidence>
<dbReference type="RefSeq" id="WP_199870073.1">
    <property type="nucleotide sequence ID" value="NZ_JAAGPU010000017.1"/>
</dbReference>
<accession>A0A6M0H4I7</accession>
<evidence type="ECO:0000313" key="5">
    <source>
        <dbReference type="Proteomes" id="UP000481872"/>
    </source>
</evidence>
<sequence length="343" mass="39270">MVNENVLNQVKLEIENYLYKDNFNGSILVSINDKKLISKGFGMANFELDVKNTNATKFRIGSITKQFTAATILQLYDKGLLNLTDTLDKYINDYPKGKNITIHNLLTHTAGVFNYTDIEEFSNIMRKSHKTIDLINNFKHLPYDFEPGTNYKYSNSGYTLLGDIIEKITNKTYEEYIKENFFKKLSMNNSGYDNNIKIIKNRASGYDLKIYNNDEHIVNSSFIDMSVPFAAGGLYSTVEDLYIWNKALINGNVIDKSLLNKMTERHISAGKDGYYGYGVFINNLNFNDKIVKRISHSGRIPGFFSANNIFPDENVQIVMITNITSKQFKIQVKNVESILFKSI</sequence>
<reference evidence="4 5" key="1">
    <citation type="submission" date="2020-02" db="EMBL/GenBank/DDBJ databases">
        <title>Genome assembly of a novel Clostridium senegalense strain.</title>
        <authorList>
            <person name="Gupta T.B."/>
            <person name="Jauregui R."/>
            <person name="Maclean P."/>
            <person name="Nawarathana A."/>
            <person name="Brightwell G."/>
        </authorList>
    </citation>
    <scope>NUCLEOTIDE SEQUENCE [LARGE SCALE GENOMIC DNA]</scope>
    <source>
        <strain evidence="4 5">AGRFS4</strain>
    </source>
</reference>
<comment type="subcellular location">
    <subcellularLocation>
        <location evidence="1">Membrane</location>
    </subcellularLocation>
</comment>
<dbReference type="EMBL" id="JAAGPU010000017">
    <property type="protein sequence ID" value="NEU05198.1"/>
    <property type="molecule type" value="Genomic_DNA"/>
</dbReference>
<dbReference type="SUPFAM" id="SSF56601">
    <property type="entry name" value="beta-lactamase/transpeptidase-like"/>
    <property type="match status" value="1"/>
</dbReference>
<name>A0A6M0H4I7_9CLOT</name>
<comment type="caution">
    <text evidence="4">The sequence shown here is derived from an EMBL/GenBank/DDBJ whole genome shotgun (WGS) entry which is preliminary data.</text>
</comment>
<dbReference type="GO" id="GO:0016020">
    <property type="term" value="C:membrane"/>
    <property type="evidence" value="ECO:0007669"/>
    <property type="project" value="UniProtKB-SubCell"/>
</dbReference>
<evidence type="ECO:0000256" key="1">
    <source>
        <dbReference type="ARBA" id="ARBA00004370"/>
    </source>
</evidence>
<protein>
    <submittedName>
        <fullName evidence="4">Beta-lactamase family protein</fullName>
    </submittedName>
</protein>
<evidence type="ECO:0000259" key="3">
    <source>
        <dbReference type="Pfam" id="PF00144"/>
    </source>
</evidence>
<dbReference type="PANTHER" id="PTHR46825">
    <property type="entry name" value="D-ALANYL-D-ALANINE-CARBOXYPEPTIDASE/ENDOPEPTIDASE AMPH"/>
    <property type="match status" value="1"/>
</dbReference>
<gene>
    <name evidence="4" type="ORF">G3M99_10110</name>
</gene>
<organism evidence="4 5">
    <name type="scientific">Clostridium senegalense</name>
    <dbReference type="NCBI Taxonomy" id="1465809"/>
    <lineage>
        <taxon>Bacteria</taxon>
        <taxon>Bacillati</taxon>
        <taxon>Bacillota</taxon>
        <taxon>Clostridia</taxon>
        <taxon>Eubacteriales</taxon>
        <taxon>Clostridiaceae</taxon>
        <taxon>Clostridium</taxon>
    </lineage>
</organism>
<feature type="domain" description="Beta-lactamase-related" evidence="3">
    <location>
        <begin position="26"/>
        <end position="326"/>
    </location>
</feature>
<dbReference type="InterPro" id="IPR050491">
    <property type="entry name" value="AmpC-like"/>
</dbReference>
<dbReference type="Proteomes" id="UP000481872">
    <property type="component" value="Unassembled WGS sequence"/>
</dbReference>
<dbReference type="PANTHER" id="PTHR46825:SF11">
    <property type="entry name" value="PENICILLIN-BINDING PROTEIN 4"/>
    <property type="match status" value="1"/>
</dbReference>
<dbReference type="Gene3D" id="3.40.710.10">
    <property type="entry name" value="DD-peptidase/beta-lactamase superfamily"/>
    <property type="match status" value="1"/>
</dbReference>
<dbReference type="Pfam" id="PF00144">
    <property type="entry name" value="Beta-lactamase"/>
    <property type="match status" value="1"/>
</dbReference>
<dbReference type="InterPro" id="IPR001466">
    <property type="entry name" value="Beta-lactam-related"/>
</dbReference>
<dbReference type="AlphaFoldDB" id="A0A6M0H4I7"/>
<proteinExistence type="predicted"/>
<evidence type="ECO:0000313" key="4">
    <source>
        <dbReference type="EMBL" id="NEU05198.1"/>
    </source>
</evidence>
<keyword evidence="5" id="KW-1185">Reference proteome</keyword>
<dbReference type="InterPro" id="IPR012338">
    <property type="entry name" value="Beta-lactam/transpept-like"/>
</dbReference>